<sequence>MNKIRVLHMVSTLSNGSGVMGFIMNAYRNIDRNKIQFDFIYFDNEERSITYIDEILKLGGKVNYITKPNNLRNINEFKNELSEILKKENYKIIHLHEVYLNKFVNDEAKKVVGAKVIAHSHATKYSDNKIKAIRNKILCFNLKKNVDIFFACSKAAGKFLYGKKAFYDNRVFVINNAIEIDKFKYNENIRNKVRKELNLEEKFVIGNIGRFAKQKNHKFLIDIFYEVKKKKENAFLLLIGEGDLRESIERKLEKLNLRNSVLFLSSRKDVNEILQGMDVFVLPSLYEGLPVSVIEAQTSGLPCIISNKVTDEVNIIDCKFLSITNAKVWCKYILKSEDHLRVDTNESITKAGYDIKYEALRIQNIYEKLYAGRDI</sequence>
<dbReference type="eggNOG" id="COG0438">
    <property type="taxonomic scope" value="Bacteria"/>
</dbReference>
<dbReference type="Pfam" id="PF13439">
    <property type="entry name" value="Glyco_transf_4"/>
    <property type="match status" value="1"/>
</dbReference>
<dbReference type="PANTHER" id="PTHR45947">
    <property type="entry name" value="SULFOQUINOVOSYL TRANSFERASE SQD2"/>
    <property type="match status" value="1"/>
</dbReference>
<proteinExistence type="predicted"/>
<dbReference type="HOGENOM" id="CLU_009583_33_0_9"/>
<dbReference type="InterPro" id="IPR028098">
    <property type="entry name" value="Glyco_trans_4-like_N"/>
</dbReference>
<dbReference type="InterPro" id="IPR001296">
    <property type="entry name" value="Glyco_trans_1"/>
</dbReference>
<reference evidence="3 4" key="1">
    <citation type="journal article" date="2006" name="Genome Res.">
        <title>Skewed genomic variability in strains of the toxigenic bacterial pathogen, Clostridium perfringens.</title>
        <authorList>
            <person name="Myers G.S."/>
            <person name="Rasko D.A."/>
            <person name="Cheung J.K."/>
            <person name="Ravel J."/>
            <person name="Seshadri R."/>
            <person name="Deboy R.T."/>
            <person name="Ren Q."/>
            <person name="Varga J."/>
            <person name="Awad M.M."/>
            <person name="Brinkac L.M."/>
            <person name="Daugherty S.C."/>
            <person name="Haft D.H."/>
            <person name="Dodson R.J."/>
            <person name="Madupu R."/>
            <person name="Nelson W.C."/>
            <person name="Rosovitz M.J."/>
            <person name="Sullivan S.A."/>
            <person name="Khouri H."/>
            <person name="Dimitrov G.I."/>
            <person name="Watkins K.L."/>
            <person name="Mulligan S."/>
            <person name="Benton J."/>
            <person name="Radune D."/>
            <person name="Fisher D.J."/>
            <person name="Atkins H.S."/>
            <person name="Hiscox T."/>
            <person name="Jost B.H."/>
            <person name="Billington S.J."/>
            <person name="Songer J.G."/>
            <person name="McClane B.A."/>
            <person name="Titball R.W."/>
            <person name="Rood J.I."/>
            <person name="Melville S.B."/>
            <person name="Paulsen I.T."/>
        </authorList>
    </citation>
    <scope>NUCLEOTIDE SEQUENCE [LARGE SCALE GENOMIC DNA]</scope>
    <source>
        <strain evidence="4">ATCC 13124 / DSM 756 / JCM 1290 / NCIMB 6125 / NCTC 8237 / S 107 / Type A</strain>
    </source>
</reference>
<organism evidence="3 4">
    <name type="scientific">Clostridium perfringens (strain ATCC 13124 / DSM 756 / JCM 1290 / NCIMB 6125 / NCTC 8237 / Type A)</name>
    <dbReference type="NCBI Taxonomy" id="195103"/>
    <lineage>
        <taxon>Bacteria</taxon>
        <taxon>Bacillati</taxon>
        <taxon>Bacillota</taxon>
        <taxon>Clostridia</taxon>
        <taxon>Eubacteriales</taxon>
        <taxon>Clostridiaceae</taxon>
        <taxon>Clostridium</taxon>
    </lineage>
</organism>
<dbReference type="AlphaFoldDB" id="A0A0H2YRR9"/>
<dbReference type="STRING" id="195103.CPF_0914"/>
<dbReference type="GO" id="GO:0016757">
    <property type="term" value="F:glycosyltransferase activity"/>
    <property type="evidence" value="ECO:0007669"/>
    <property type="project" value="InterPro"/>
</dbReference>
<dbReference type="KEGG" id="cpf:CPF_0914"/>
<evidence type="ECO:0000313" key="4">
    <source>
        <dbReference type="Proteomes" id="UP000001823"/>
    </source>
</evidence>
<dbReference type="SUPFAM" id="SSF53756">
    <property type="entry name" value="UDP-Glycosyltransferase/glycogen phosphorylase"/>
    <property type="match status" value="1"/>
</dbReference>
<protein>
    <submittedName>
        <fullName evidence="3">Capsular polysaccharide biosynthesis protein</fullName>
    </submittedName>
</protein>
<feature type="domain" description="Glycosyl transferase family 1" evidence="1">
    <location>
        <begin position="192"/>
        <end position="309"/>
    </location>
</feature>
<dbReference type="RefSeq" id="WP_011590435.1">
    <property type="nucleotide sequence ID" value="NC_008261.1"/>
</dbReference>
<evidence type="ECO:0000313" key="3">
    <source>
        <dbReference type="EMBL" id="ABG83716.1"/>
    </source>
</evidence>
<dbReference type="Proteomes" id="UP000001823">
    <property type="component" value="Chromosome"/>
</dbReference>
<dbReference type="PaxDb" id="195103-CPF_0914"/>
<evidence type="ECO:0000259" key="2">
    <source>
        <dbReference type="Pfam" id="PF13439"/>
    </source>
</evidence>
<dbReference type="PANTHER" id="PTHR45947:SF3">
    <property type="entry name" value="SULFOQUINOVOSYL TRANSFERASE SQD2"/>
    <property type="match status" value="1"/>
</dbReference>
<dbReference type="EMBL" id="CP000246">
    <property type="protein sequence ID" value="ABG83716.1"/>
    <property type="molecule type" value="Genomic_DNA"/>
</dbReference>
<dbReference type="InterPro" id="IPR050194">
    <property type="entry name" value="Glycosyltransferase_grp1"/>
</dbReference>
<dbReference type="Pfam" id="PF00534">
    <property type="entry name" value="Glycos_transf_1"/>
    <property type="match status" value="1"/>
</dbReference>
<feature type="domain" description="Glycosyltransferase subfamily 4-like N-terminal" evidence="2">
    <location>
        <begin position="59"/>
        <end position="181"/>
    </location>
</feature>
<dbReference type="Gene3D" id="3.40.50.2000">
    <property type="entry name" value="Glycogen Phosphorylase B"/>
    <property type="match status" value="2"/>
</dbReference>
<gene>
    <name evidence="3" type="ordered locus">CPF_0914</name>
</gene>
<evidence type="ECO:0000259" key="1">
    <source>
        <dbReference type="Pfam" id="PF00534"/>
    </source>
</evidence>
<accession>A0A0H2YRR9</accession>
<keyword evidence="4" id="KW-1185">Reference proteome</keyword>
<name>A0A0H2YRR9_CLOP1</name>